<keyword evidence="4" id="KW-0862">Zinc</keyword>
<dbReference type="Proteomes" id="UP000284706">
    <property type="component" value="Unassembled WGS sequence"/>
</dbReference>
<reference evidence="7 8" key="1">
    <citation type="journal article" date="2018" name="Evol. Lett.">
        <title>Horizontal gene cluster transfer increased hallucinogenic mushroom diversity.</title>
        <authorList>
            <person name="Reynolds H.T."/>
            <person name="Vijayakumar V."/>
            <person name="Gluck-Thaler E."/>
            <person name="Korotkin H.B."/>
            <person name="Matheny P.B."/>
            <person name="Slot J.C."/>
        </authorList>
    </citation>
    <scope>NUCLEOTIDE SEQUENCE [LARGE SCALE GENOMIC DNA]</scope>
    <source>
        <strain evidence="7 8">SRW20</strain>
    </source>
</reference>
<dbReference type="OrthoDB" id="17458at2759"/>
<dbReference type="STRING" id="231916.A0A409VID9"/>
<proteinExistence type="inferred from homology"/>
<dbReference type="GO" id="GO:0044550">
    <property type="term" value="P:secondary metabolite biosynthetic process"/>
    <property type="evidence" value="ECO:0007669"/>
    <property type="project" value="TreeGrafter"/>
</dbReference>
<dbReference type="InterPro" id="IPR050662">
    <property type="entry name" value="Sec-metab_biosynth-thioest"/>
</dbReference>
<dbReference type="AlphaFoldDB" id="A0A409VID9"/>
<evidence type="ECO:0000256" key="4">
    <source>
        <dbReference type="ARBA" id="ARBA00022833"/>
    </source>
</evidence>
<evidence type="ECO:0000256" key="2">
    <source>
        <dbReference type="ARBA" id="ARBA00022723"/>
    </source>
</evidence>
<evidence type="ECO:0000256" key="5">
    <source>
        <dbReference type="SAM" id="MobiDB-lite"/>
    </source>
</evidence>
<dbReference type="GO" id="GO:0016787">
    <property type="term" value="F:hydrolase activity"/>
    <property type="evidence" value="ECO:0007669"/>
    <property type="project" value="UniProtKB-KW"/>
</dbReference>
<evidence type="ECO:0000313" key="7">
    <source>
        <dbReference type="EMBL" id="PPQ66020.1"/>
    </source>
</evidence>
<dbReference type="PANTHER" id="PTHR23131">
    <property type="entry name" value="ENDORIBONUCLEASE LACTB2"/>
    <property type="match status" value="1"/>
</dbReference>
<evidence type="ECO:0000259" key="6">
    <source>
        <dbReference type="SMART" id="SM00849"/>
    </source>
</evidence>
<sequence>MSALEKLEDISKLSSNVTRVLGQNPGQFTLQGTNTYLIGPQNPYILIDTGEGLDSYIPVLKIALESPSNPDKEDVSDIIISHWHHDHVGGIPSVLALLKDLWESRNPGQPYAPPRLHKYPLPEGAEGGHTNSDRNKLSRLAEQLARGTYIPSPIGGVFHDLYDSQVLHNSKGSPLLRVLHTPGHTVDSIALYVYPDSTLYTADTVLGHGTAVFEDLGAYIASLRRMLRFGTPNAAPDEAVPDFSYTSLYPAHGAVVAKGRELISTYIEHRLEREAQVIGVLRTPADTSGNDAGSKTGFSPWTTWDIVKKLYRGYPENLWLPAARGIDLHLRKLEAEGSVQRVGGEGKDTQWKLLISPAVSPSL</sequence>
<comment type="caution">
    <text evidence="7">The sequence shown here is derived from an EMBL/GenBank/DDBJ whole genome shotgun (WGS) entry which is preliminary data.</text>
</comment>
<evidence type="ECO:0000313" key="8">
    <source>
        <dbReference type="Proteomes" id="UP000284706"/>
    </source>
</evidence>
<keyword evidence="2" id="KW-0479">Metal-binding</keyword>
<feature type="region of interest" description="Disordered" evidence="5">
    <location>
        <begin position="112"/>
        <end position="134"/>
    </location>
</feature>
<dbReference type="InterPro" id="IPR001279">
    <property type="entry name" value="Metallo-B-lactamas"/>
</dbReference>
<dbReference type="Pfam" id="PF00753">
    <property type="entry name" value="Lactamase_B"/>
    <property type="match status" value="1"/>
</dbReference>
<keyword evidence="8" id="KW-1185">Reference proteome</keyword>
<dbReference type="SMART" id="SM00849">
    <property type="entry name" value="Lactamase_B"/>
    <property type="match status" value="1"/>
</dbReference>
<dbReference type="CDD" id="cd07722">
    <property type="entry name" value="LACTB2-like_MBL-fold"/>
    <property type="match status" value="1"/>
</dbReference>
<accession>A0A409VID9</accession>
<evidence type="ECO:0000256" key="1">
    <source>
        <dbReference type="ARBA" id="ARBA00006759"/>
    </source>
</evidence>
<dbReference type="Gene3D" id="3.60.15.10">
    <property type="entry name" value="Ribonuclease Z/Hydroxyacylglutathione hydrolase-like"/>
    <property type="match status" value="1"/>
</dbReference>
<dbReference type="Pfam" id="PF17778">
    <property type="entry name" value="WHD_BLACT"/>
    <property type="match status" value="1"/>
</dbReference>
<gene>
    <name evidence="7" type="ORF">CVT26_010776</name>
</gene>
<dbReference type="PANTHER" id="PTHR23131:SF0">
    <property type="entry name" value="ENDORIBONUCLEASE LACTB2"/>
    <property type="match status" value="1"/>
</dbReference>
<keyword evidence="3" id="KW-0378">Hydrolase</keyword>
<dbReference type="GO" id="GO:0046872">
    <property type="term" value="F:metal ion binding"/>
    <property type="evidence" value="ECO:0007669"/>
    <property type="project" value="UniProtKB-KW"/>
</dbReference>
<comment type="similarity">
    <text evidence="1">Belongs to the metallo-beta-lactamase superfamily. Glyoxalase II family.</text>
</comment>
<dbReference type="InParanoid" id="A0A409VID9"/>
<evidence type="ECO:0000256" key="3">
    <source>
        <dbReference type="ARBA" id="ARBA00022801"/>
    </source>
</evidence>
<dbReference type="InterPro" id="IPR036388">
    <property type="entry name" value="WH-like_DNA-bd_sf"/>
</dbReference>
<feature type="domain" description="Metallo-beta-lactamase" evidence="6">
    <location>
        <begin position="32"/>
        <end position="252"/>
    </location>
</feature>
<dbReference type="EMBL" id="NHYE01005640">
    <property type="protein sequence ID" value="PPQ66020.1"/>
    <property type="molecule type" value="Genomic_DNA"/>
</dbReference>
<dbReference type="InterPro" id="IPR036866">
    <property type="entry name" value="RibonucZ/Hydroxyglut_hydro"/>
</dbReference>
<protein>
    <recommendedName>
        <fullName evidence="6">Metallo-beta-lactamase domain-containing protein</fullName>
    </recommendedName>
</protein>
<organism evidence="7 8">
    <name type="scientific">Gymnopilus dilepis</name>
    <dbReference type="NCBI Taxonomy" id="231916"/>
    <lineage>
        <taxon>Eukaryota</taxon>
        <taxon>Fungi</taxon>
        <taxon>Dikarya</taxon>
        <taxon>Basidiomycota</taxon>
        <taxon>Agaricomycotina</taxon>
        <taxon>Agaricomycetes</taxon>
        <taxon>Agaricomycetidae</taxon>
        <taxon>Agaricales</taxon>
        <taxon>Agaricineae</taxon>
        <taxon>Hymenogastraceae</taxon>
        <taxon>Gymnopilus</taxon>
    </lineage>
</organism>
<name>A0A409VID9_9AGAR</name>
<dbReference type="SUPFAM" id="SSF56281">
    <property type="entry name" value="Metallo-hydrolase/oxidoreductase"/>
    <property type="match status" value="1"/>
</dbReference>
<dbReference type="InterPro" id="IPR047921">
    <property type="entry name" value="LACTB2-like_MBL-fold"/>
</dbReference>
<dbReference type="Gene3D" id="1.10.10.10">
    <property type="entry name" value="Winged helix-like DNA-binding domain superfamily/Winged helix DNA-binding domain"/>
    <property type="match status" value="1"/>
</dbReference>
<dbReference type="InterPro" id="IPR041516">
    <property type="entry name" value="LACTB2_WH"/>
</dbReference>